<evidence type="ECO:0000313" key="1">
    <source>
        <dbReference type="EMBL" id="KAH7934799.1"/>
    </source>
</evidence>
<sequence>MTGTHGFHLAPGEGQTPMSLLFDEYTEELSFPQIYLGVPRLIHGPRPTPFTKASSGIRRTDRHGVGLEHVLSMAIKVMRHNVSEKTMTFKTNAATSAFTRQQFETGGREFLDNVLTET</sequence>
<evidence type="ECO:0000313" key="2">
    <source>
        <dbReference type="Proteomes" id="UP000821837"/>
    </source>
</evidence>
<accession>A0A9D4PCD2</accession>
<dbReference type="EMBL" id="JABSTV010001255">
    <property type="protein sequence ID" value="KAH7934799.1"/>
    <property type="molecule type" value="Genomic_DNA"/>
</dbReference>
<reference evidence="1" key="1">
    <citation type="journal article" date="2020" name="Cell">
        <title>Large-Scale Comparative Analyses of Tick Genomes Elucidate Their Genetic Diversity and Vector Capacities.</title>
        <authorList>
            <consortium name="Tick Genome and Microbiome Consortium (TIGMIC)"/>
            <person name="Jia N."/>
            <person name="Wang J."/>
            <person name="Shi W."/>
            <person name="Du L."/>
            <person name="Sun Y."/>
            <person name="Zhan W."/>
            <person name="Jiang J.F."/>
            <person name="Wang Q."/>
            <person name="Zhang B."/>
            <person name="Ji P."/>
            <person name="Bell-Sakyi L."/>
            <person name="Cui X.M."/>
            <person name="Yuan T.T."/>
            <person name="Jiang B.G."/>
            <person name="Yang W.F."/>
            <person name="Lam T.T."/>
            <person name="Chang Q.C."/>
            <person name="Ding S.J."/>
            <person name="Wang X.J."/>
            <person name="Zhu J.G."/>
            <person name="Ruan X.D."/>
            <person name="Zhao L."/>
            <person name="Wei J.T."/>
            <person name="Ye R.Z."/>
            <person name="Que T.C."/>
            <person name="Du C.H."/>
            <person name="Zhou Y.H."/>
            <person name="Cheng J.X."/>
            <person name="Dai P.F."/>
            <person name="Guo W.B."/>
            <person name="Han X.H."/>
            <person name="Huang E.J."/>
            <person name="Li L.F."/>
            <person name="Wei W."/>
            <person name="Gao Y.C."/>
            <person name="Liu J.Z."/>
            <person name="Shao H.Z."/>
            <person name="Wang X."/>
            <person name="Wang C.C."/>
            <person name="Yang T.C."/>
            <person name="Huo Q.B."/>
            <person name="Li W."/>
            <person name="Chen H.Y."/>
            <person name="Chen S.E."/>
            <person name="Zhou L.G."/>
            <person name="Ni X.B."/>
            <person name="Tian J.H."/>
            <person name="Sheng Y."/>
            <person name="Liu T."/>
            <person name="Pan Y.S."/>
            <person name="Xia L.Y."/>
            <person name="Li J."/>
            <person name="Zhao F."/>
            <person name="Cao W.C."/>
        </authorList>
    </citation>
    <scope>NUCLEOTIDE SEQUENCE</scope>
    <source>
        <strain evidence="1">Rsan-2018</strain>
    </source>
</reference>
<comment type="caution">
    <text evidence="1">The sequence shown here is derived from an EMBL/GenBank/DDBJ whole genome shotgun (WGS) entry which is preliminary data.</text>
</comment>
<proteinExistence type="predicted"/>
<gene>
    <name evidence="1" type="ORF">HPB52_000496</name>
</gene>
<dbReference type="AlphaFoldDB" id="A0A9D4PCD2"/>
<organism evidence="1 2">
    <name type="scientific">Rhipicephalus sanguineus</name>
    <name type="common">Brown dog tick</name>
    <name type="synonym">Ixodes sanguineus</name>
    <dbReference type="NCBI Taxonomy" id="34632"/>
    <lineage>
        <taxon>Eukaryota</taxon>
        <taxon>Metazoa</taxon>
        <taxon>Ecdysozoa</taxon>
        <taxon>Arthropoda</taxon>
        <taxon>Chelicerata</taxon>
        <taxon>Arachnida</taxon>
        <taxon>Acari</taxon>
        <taxon>Parasitiformes</taxon>
        <taxon>Ixodida</taxon>
        <taxon>Ixodoidea</taxon>
        <taxon>Ixodidae</taxon>
        <taxon>Rhipicephalinae</taxon>
        <taxon>Rhipicephalus</taxon>
        <taxon>Rhipicephalus</taxon>
    </lineage>
</organism>
<dbReference type="Proteomes" id="UP000821837">
    <property type="component" value="Unassembled WGS sequence"/>
</dbReference>
<dbReference type="VEuPathDB" id="VectorBase:RSAN_054277"/>
<reference evidence="1" key="2">
    <citation type="submission" date="2021-09" db="EMBL/GenBank/DDBJ databases">
        <authorList>
            <person name="Jia N."/>
            <person name="Wang J."/>
            <person name="Shi W."/>
            <person name="Du L."/>
            <person name="Sun Y."/>
            <person name="Zhan W."/>
            <person name="Jiang J."/>
            <person name="Wang Q."/>
            <person name="Zhang B."/>
            <person name="Ji P."/>
            <person name="Sakyi L.B."/>
            <person name="Cui X."/>
            <person name="Yuan T."/>
            <person name="Jiang B."/>
            <person name="Yang W."/>
            <person name="Lam T.T.-Y."/>
            <person name="Chang Q."/>
            <person name="Ding S."/>
            <person name="Wang X."/>
            <person name="Zhu J."/>
            <person name="Ruan X."/>
            <person name="Zhao L."/>
            <person name="Wei J."/>
            <person name="Que T."/>
            <person name="Du C."/>
            <person name="Cheng J."/>
            <person name="Dai P."/>
            <person name="Han X."/>
            <person name="Huang E."/>
            <person name="Gao Y."/>
            <person name="Liu J."/>
            <person name="Shao H."/>
            <person name="Ye R."/>
            <person name="Li L."/>
            <person name="Wei W."/>
            <person name="Wang X."/>
            <person name="Wang C."/>
            <person name="Huo Q."/>
            <person name="Li W."/>
            <person name="Guo W."/>
            <person name="Chen H."/>
            <person name="Chen S."/>
            <person name="Zhou L."/>
            <person name="Zhou L."/>
            <person name="Ni X."/>
            <person name="Tian J."/>
            <person name="Zhou Y."/>
            <person name="Sheng Y."/>
            <person name="Liu T."/>
            <person name="Pan Y."/>
            <person name="Xia L."/>
            <person name="Li J."/>
            <person name="Zhao F."/>
            <person name="Cao W."/>
        </authorList>
    </citation>
    <scope>NUCLEOTIDE SEQUENCE</scope>
    <source>
        <strain evidence="1">Rsan-2018</strain>
        <tissue evidence="1">Larvae</tissue>
    </source>
</reference>
<keyword evidence="2" id="KW-1185">Reference proteome</keyword>
<name>A0A9D4PCD2_RHISA</name>
<protein>
    <submittedName>
        <fullName evidence="1">Uncharacterized protein</fullName>
    </submittedName>
</protein>